<keyword evidence="2" id="KW-0547">Nucleotide-binding</keyword>
<dbReference type="SMART" id="SM00382">
    <property type="entry name" value="AAA"/>
    <property type="match status" value="1"/>
</dbReference>
<dbReference type="InterPro" id="IPR003439">
    <property type="entry name" value="ABC_transporter-like_ATP-bd"/>
</dbReference>
<accession>A0A7S7NKW7</accession>
<dbReference type="InterPro" id="IPR017871">
    <property type="entry name" value="ABC_transporter-like_CS"/>
</dbReference>
<dbReference type="Pfam" id="PF00005">
    <property type="entry name" value="ABC_tran"/>
    <property type="match status" value="1"/>
</dbReference>
<evidence type="ECO:0000259" key="4">
    <source>
        <dbReference type="PROSITE" id="PS50893"/>
    </source>
</evidence>
<reference evidence="5 6" key="1">
    <citation type="submission" date="2020-10" db="EMBL/GenBank/DDBJ databases">
        <title>Complete genome sequence of Paludibaculum fermentans P105T, a facultatively anaerobic acidobacterium capable of dissimilatory Fe(III) reduction.</title>
        <authorList>
            <person name="Dedysh S.N."/>
            <person name="Beletsky A.V."/>
            <person name="Kulichevskaya I.S."/>
            <person name="Mardanov A.V."/>
            <person name="Ravin N.V."/>
        </authorList>
    </citation>
    <scope>NUCLEOTIDE SEQUENCE [LARGE SCALE GENOMIC DNA]</scope>
    <source>
        <strain evidence="5 6">P105</strain>
    </source>
</reference>
<dbReference type="GO" id="GO:0005524">
    <property type="term" value="F:ATP binding"/>
    <property type="evidence" value="ECO:0007669"/>
    <property type="project" value="UniProtKB-KW"/>
</dbReference>
<sequence length="295" mass="32578">MIIETRQLTKNYGPVVAVSDLRLRVPAGGISAFLGPNGHGKSTTIKMLLGMTRPASGTGQVLGHNITDPTGSLEIRRRTGFVSEDKLLYGYMSVRQMLAFTRSFYPTWQPQREKELLARFELPLDRKVKQLSKGMRTKLALILALARGAELLILDEPSEGLDPVVTEIMLQEVVRSAAEGATVFFSSHQLSEAERIADHIFILKRGQVVLEGRLDELQSKYRRLNAVFAGAPPLEELRPLNLLHTQAEGHVLSTLTNGQAETAIAGLRQLGALSVEAHPVNLRELFLQVVQEQAQ</sequence>
<keyword evidence="6" id="KW-1185">Reference proteome</keyword>
<dbReference type="InterPro" id="IPR051782">
    <property type="entry name" value="ABC_Transporter_VariousFunc"/>
</dbReference>
<protein>
    <submittedName>
        <fullName evidence="5">ABC transporter ATP-binding protein</fullName>
    </submittedName>
</protein>
<evidence type="ECO:0000256" key="3">
    <source>
        <dbReference type="ARBA" id="ARBA00022840"/>
    </source>
</evidence>
<dbReference type="CDD" id="cd03230">
    <property type="entry name" value="ABC_DR_subfamily_A"/>
    <property type="match status" value="1"/>
</dbReference>
<evidence type="ECO:0000313" key="6">
    <source>
        <dbReference type="Proteomes" id="UP000593892"/>
    </source>
</evidence>
<dbReference type="PANTHER" id="PTHR42939:SF1">
    <property type="entry name" value="ABC TRANSPORTER ATP-BINDING PROTEIN ALBC-RELATED"/>
    <property type="match status" value="1"/>
</dbReference>
<dbReference type="PROSITE" id="PS00211">
    <property type="entry name" value="ABC_TRANSPORTER_1"/>
    <property type="match status" value="1"/>
</dbReference>
<dbReference type="PROSITE" id="PS50893">
    <property type="entry name" value="ABC_TRANSPORTER_2"/>
    <property type="match status" value="1"/>
</dbReference>
<feature type="domain" description="ABC transporter" evidence="4">
    <location>
        <begin position="3"/>
        <end position="230"/>
    </location>
</feature>
<name>A0A7S7NKW7_PALFE</name>
<dbReference type="GO" id="GO:0016887">
    <property type="term" value="F:ATP hydrolysis activity"/>
    <property type="evidence" value="ECO:0007669"/>
    <property type="project" value="InterPro"/>
</dbReference>
<dbReference type="AlphaFoldDB" id="A0A7S7NKW7"/>
<gene>
    <name evidence="5" type="ORF">IRI77_22205</name>
</gene>
<organism evidence="5 6">
    <name type="scientific">Paludibaculum fermentans</name>
    <dbReference type="NCBI Taxonomy" id="1473598"/>
    <lineage>
        <taxon>Bacteria</taxon>
        <taxon>Pseudomonadati</taxon>
        <taxon>Acidobacteriota</taxon>
        <taxon>Terriglobia</taxon>
        <taxon>Bryobacterales</taxon>
        <taxon>Bryobacteraceae</taxon>
        <taxon>Paludibaculum</taxon>
    </lineage>
</organism>
<dbReference type="RefSeq" id="WP_194447205.1">
    <property type="nucleotide sequence ID" value="NZ_CP063849.1"/>
</dbReference>
<dbReference type="InterPro" id="IPR027417">
    <property type="entry name" value="P-loop_NTPase"/>
</dbReference>
<dbReference type="SUPFAM" id="SSF52540">
    <property type="entry name" value="P-loop containing nucleoside triphosphate hydrolases"/>
    <property type="match status" value="1"/>
</dbReference>
<evidence type="ECO:0000256" key="1">
    <source>
        <dbReference type="ARBA" id="ARBA00022448"/>
    </source>
</evidence>
<dbReference type="EMBL" id="CP063849">
    <property type="protein sequence ID" value="QOY85535.1"/>
    <property type="molecule type" value="Genomic_DNA"/>
</dbReference>
<evidence type="ECO:0000313" key="5">
    <source>
        <dbReference type="EMBL" id="QOY85535.1"/>
    </source>
</evidence>
<dbReference type="PANTHER" id="PTHR42939">
    <property type="entry name" value="ABC TRANSPORTER ATP-BINDING PROTEIN ALBC-RELATED"/>
    <property type="match status" value="1"/>
</dbReference>
<dbReference type="Gene3D" id="3.40.50.300">
    <property type="entry name" value="P-loop containing nucleotide triphosphate hydrolases"/>
    <property type="match status" value="1"/>
</dbReference>
<dbReference type="InterPro" id="IPR003593">
    <property type="entry name" value="AAA+_ATPase"/>
</dbReference>
<keyword evidence="1" id="KW-0813">Transport</keyword>
<dbReference type="KEGG" id="pfer:IRI77_22205"/>
<keyword evidence="3 5" id="KW-0067">ATP-binding</keyword>
<evidence type="ECO:0000256" key="2">
    <source>
        <dbReference type="ARBA" id="ARBA00022741"/>
    </source>
</evidence>
<proteinExistence type="predicted"/>
<dbReference type="Proteomes" id="UP000593892">
    <property type="component" value="Chromosome"/>
</dbReference>